<proteinExistence type="predicted"/>
<keyword evidence="2" id="KW-1185">Reference proteome</keyword>
<reference evidence="1" key="1">
    <citation type="submission" date="2021-02" db="EMBL/GenBank/DDBJ databases">
        <authorList>
            <consortium name="DOE Joint Genome Institute"/>
            <person name="Ahrendt S."/>
            <person name="Looney B.P."/>
            <person name="Miyauchi S."/>
            <person name="Morin E."/>
            <person name="Drula E."/>
            <person name="Courty P.E."/>
            <person name="Chicoki N."/>
            <person name="Fauchery L."/>
            <person name="Kohler A."/>
            <person name="Kuo A."/>
            <person name="Labutti K."/>
            <person name="Pangilinan J."/>
            <person name="Lipzen A."/>
            <person name="Riley R."/>
            <person name="Andreopoulos W."/>
            <person name="He G."/>
            <person name="Johnson J."/>
            <person name="Barry K.W."/>
            <person name="Grigoriev I.V."/>
            <person name="Nagy L."/>
            <person name="Hibbett D."/>
            <person name="Henrissat B."/>
            <person name="Matheny P.B."/>
            <person name="Labbe J."/>
            <person name="Martin F."/>
        </authorList>
    </citation>
    <scope>NUCLEOTIDE SEQUENCE</scope>
    <source>
        <strain evidence="1">EC-137</strain>
    </source>
</reference>
<dbReference type="Proteomes" id="UP000814128">
    <property type="component" value="Unassembled WGS sequence"/>
</dbReference>
<protein>
    <submittedName>
        <fullName evidence="1">Uncharacterized protein</fullName>
    </submittedName>
</protein>
<evidence type="ECO:0000313" key="2">
    <source>
        <dbReference type="Proteomes" id="UP000814128"/>
    </source>
</evidence>
<sequence length="1351" mass="148893">MPPPALSVPSENEPLHTPQPRRTSILSYYSTPTRDGRAERALGRLSRWLVVVLPSESLASRLGSPSDLRASQGILMPLLPTLYAQLTAMAREFNFPSIVGLCVFLHITEQGITTTPRVSEETWQILWGHLFDARSPSVGISQIPVCGRIELDIDVYKARWYDSWVAQRQRAAVPSVAPSVSHWRGDSRTTFLEDHPDDRSESLPPPRPRHVPRQLSLLDRFESGSAVSSLNNTMLRGMPEAEPDVPTAVPEHELEHRPDDRLSRKVRSWRASSSLAPSPMAATGQISLDPVNMPNGIEIQSPPVIEDEEQELRLEDFQWSVSSEGPGDYETLDTPSEWRRVPSVHLDARAEGSVLLSPTSIATSWGPEYDEEAMSYVSWSHVSSVDLARRLEGSVLLSPSVATSWGPDDYAYDYIPALPSSLAIPSPHIADRCLSDAPLTPTTATSWGPDDYDYDHLSGPPPPSHRLSPHIADRCLEDSPRTPTTATSWGPGSYPPSEARVSRPSTPDIAHRFVDDVRAPMKRLPLVWPYLVGAPLSPAGVGALVFPYFVPHETVSRMLWPYHTPVEALVPVDISLKKQYPAVEPYATVYPNLEIYPGHVVAVEKSPEMSAKLASTYPHLVVYETAYPNFEIYPGHKHNFQPEIDMPSVRLPAQYPTLDIYPAVYPALDIYPAVASVQPTIERCATKVSAISTPAMESSVKLPVVYPNVTIYESVYPHGIYEIYPSITGLDEAQELPAVLPTSYPLFNIYPAAYPFFEIYPGAPTLLTDVPVHKAQLNPSLLTAKNFAPYPNFVLYPSPGELLDVCNGEIDVKLPVNYPIVSLYPAQYPAFEVYPGYVCDAELEGQPLEVLPALYPVISLYQARYPFFEIYPGNVHDGELDRSTQVIDVFLHPSYPRITLYPARYPWFEIYPAHYSDGSPGAEWTSVSDTLDAGHLNPRTHLATLRLASPGAESRLSGTSRVKPVKTHAMLHAEVFGSVPRRARRTHAELHNEVFAELQPRLTTHSGQVQSRTLRTPLAGINPKPYDRAVDSEEAAVRTEQILDIESSGSQDVNIPTRSKPSPSFSAHRRTGSSGSTTPSPTIRAFGHRRTGSSESVGSIRGPRAMHRRTESTESTESTDSATGLPRRRDPPPVALRAPIAARRRSVAPKPPPAYPPPPPLDESLFSSDNTLEELPPPLPRRLPEDVTKDGLPLNPAYNRTPPPPQPPRYPHGLSPVAERPPTALHRAMSMQTRAPVLDMSQQAGALSRAASVQSRRAASSPQATVQERKNSIDGVPHAPRRRVRDSLVLERAKMFDGGTDSGPNGEEPPWTGMHATLNDFPAPPPPPVPTLPNGAGRPISRLDRSRYPFA</sequence>
<comment type="caution">
    <text evidence="1">The sequence shown here is derived from an EMBL/GenBank/DDBJ whole genome shotgun (WGS) entry which is preliminary data.</text>
</comment>
<gene>
    <name evidence="1" type="ORF">K488DRAFT_89714</name>
</gene>
<organism evidence="1 2">
    <name type="scientific">Vararia minispora EC-137</name>
    <dbReference type="NCBI Taxonomy" id="1314806"/>
    <lineage>
        <taxon>Eukaryota</taxon>
        <taxon>Fungi</taxon>
        <taxon>Dikarya</taxon>
        <taxon>Basidiomycota</taxon>
        <taxon>Agaricomycotina</taxon>
        <taxon>Agaricomycetes</taxon>
        <taxon>Russulales</taxon>
        <taxon>Lachnocladiaceae</taxon>
        <taxon>Vararia</taxon>
    </lineage>
</organism>
<accession>A0ACB8Q9Q5</accession>
<name>A0ACB8Q9Q5_9AGAM</name>
<evidence type="ECO:0000313" key="1">
    <source>
        <dbReference type="EMBL" id="KAI0028469.1"/>
    </source>
</evidence>
<dbReference type="EMBL" id="MU273750">
    <property type="protein sequence ID" value="KAI0028469.1"/>
    <property type="molecule type" value="Genomic_DNA"/>
</dbReference>
<reference evidence="1" key="2">
    <citation type="journal article" date="2022" name="New Phytol.">
        <title>Evolutionary transition to the ectomycorrhizal habit in the genomes of a hyperdiverse lineage of mushroom-forming fungi.</title>
        <authorList>
            <person name="Looney B."/>
            <person name="Miyauchi S."/>
            <person name="Morin E."/>
            <person name="Drula E."/>
            <person name="Courty P.E."/>
            <person name="Kohler A."/>
            <person name="Kuo A."/>
            <person name="LaButti K."/>
            <person name="Pangilinan J."/>
            <person name="Lipzen A."/>
            <person name="Riley R."/>
            <person name="Andreopoulos W."/>
            <person name="He G."/>
            <person name="Johnson J."/>
            <person name="Nolan M."/>
            <person name="Tritt A."/>
            <person name="Barry K.W."/>
            <person name="Grigoriev I.V."/>
            <person name="Nagy L.G."/>
            <person name="Hibbett D."/>
            <person name="Henrissat B."/>
            <person name="Matheny P.B."/>
            <person name="Labbe J."/>
            <person name="Martin F.M."/>
        </authorList>
    </citation>
    <scope>NUCLEOTIDE SEQUENCE</scope>
    <source>
        <strain evidence="1">EC-137</strain>
    </source>
</reference>